<dbReference type="AlphaFoldDB" id="A0A5M9ZZ04"/>
<keyword evidence="2" id="KW-0812">Transmembrane</keyword>
<feature type="region of interest" description="Disordered" evidence="1">
    <location>
        <begin position="78"/>
        <end position="97"/>
    </location>
</feature>
<keyword evidence="2" id="KW-1133">Transmembrane helix</keyword>
<evidence type="ECO:0000256" key="1">
    <source>
        <dbReference type="SAM" id="MobiDB-lite"/>
    </source>
</evidence>
<dbReference type="RefSeq" id="WP_150381133.1">
    <property type="nucleotide sequence ID" value="NZ_RZUI01000004.1"/>
</dbReference>
<keyword evidence="2" id="KW-0472">Membrane</keyword>
<feature type="transmembrane region" description="Helical" evidence="2">
    <location>
        <begin position="55"/>
        <end position="74"/>
    </location>
</feature>
<evidence type="ECO:0000313" key="4">
    <source>
        <dbReference type="Proteomes" id="UP000412028"/>
    </source>
</evidence>
<feature type="transmembrane region" description="Helical" evidence="2">
    <location>
        <begin position="29"/>
        <end position="49"/>
    </location>
</feature>
<gene>
    <name evidence="3" type="ORF">EMO89_04835</name>
</gene>
<comment type="caution">
    <text evidence="3">The sequence shown here is derived from an EMBL/GenBank/DDBJ whole genome shotgun (WGS) entry which is preliminary data.</text>
</comment>
<evidence type="ECO:0000313" key="3">
    <source>
        <dbReference type="EMBL" id="KAA8830783.1"/>
    </source>
</evidence>
<dbReference type="Proteomes" id="UP000412028">
    <property type="component" value="Unassembled WGS sequence"/>
</dbReference>
<sequence length="97" mass="10735">MNQQKDSDRASRMTEDFAKSPAVFHRLPLTWWELSAYALILVLAFVCSATQSAKWVAAPLVLAVLLVRVARILLAKRKNDHESAEGSTEANPETGIL</sequence>
<dbReference type="EMBL" id="RZUI01000004">
    <property type="protein sequence ID" value="KAA8830783.1"/>
    <property type="molecule type" value="Genomic_DNA"/>
</dbReference>
<proteinExistence type="predicted"/>
<name>A0A5M9ZZ04_9BIFI</name>
<protein>
    <submittedName>
        <fullName evidence="3">Uncharacterized protein</fullName>
    </submittedName>
</protein>
<evidence type="ECO:0000256" key="2">
    <source>
        <dbReference type="SAM" id="Phobius"/>
    </source>
</evidence>
<reference evidence="3 4" key="1">
    <citation type="journal article" date="2019" name="Syst. Appl. Microbiol.">
        <title>Characterization of Bifidobacterium species in feaces of the Egyptian fruit bat: Description of B. vespertilionis sp. nov. and B. rousetti sp. nov.</title>
        <authorList>
            <person name="Modesto M."/>
            <person name="Satti M."/>
            <person name="Watanabe K."/>
            <person name="Puglisi E."/>
            <person name="Morelli L."/>
            <person name="Huang C.-H."/>
            <person name="Liou J.-S."/>
            <person name="Miyashita M."/>
            <person name="Tamura T."/>
            <person name="Saito S."/>
            <person name="Mori K."/>
            <person name="Huang L."/>
            <person name="Sciavilla P."/>
            <person name="Sandri C."/>
            <person name="Spiezio C."/>
            <person name="Vitali F."/>
            <person name="Cavalieri D."/>
            <person name="Perpetuini G."/>
            <person name="Tofalo R."/>
            <person name="Bonetti A."/>
            <person name="Arita M."/>
            <person name="Mattarelli P."/>
        </authorList>
    </citation>
    <scope>NUCLEOTIDE SEQUENCE [LARGE SCALE GENOMIC DNA]</scope>
    <source>
        <strain evidence="3 4">RST7</strain>
    </source>
</reference>
<accession>A0A5M9ZZ04</accession>
<organism evidence="3 4">
    <name type="scientific">Bifidobacterium tissieri</name>
    <dbReference type="NCBI Taxonomy" id="1630162"/>
    <lineage>
        <taxon>Bacteria</taxon>
        <taxon>Bacillati</taxon>
        <taxon>Actinomycetota</taxon>
        <taxon>Actinomycetes</taxon>
        <taxon>Bifidobacteriales</taxon>
        <taxon>Bifidobacteriaceae</taxon>
        <taxon>Bifidobacterium</taxon>
    </lineage>
</organism>